<evidence type="ECO:0000313" key="4">
    <source>
        <dbReference type="Proteomes" id="UP000567179"/>
    </source>
</evidence>
<name>A0A8H5F0B5_9AGAR</name>
<keyword evidence="2" id="KW-0812">Transmembrane</keyword>
<feature type="region of interest" description="Disordered" evidence="1">
    <location>
        <begin position="279"/>
        <end position="315"/>
    </location>
</feature>
<evidence type="ECO:0000313" key="3">
    <source>
        <dbReference type="EMBL" id="KAF5318568.1"/>
    </source>
</evidence>
<evidence type="ECO:0000256" key="2">
    <source>
        <dbReference type="SAM" id="Phobius"/>
    </source>
</evidence>
<gene>
    <name evidence="3" type="ORF">D9619_010798</name>
</gene>
<protein>
    <submittedName>
        <fullName evidence="3">Uncharacterized protein</fullName>
    </submittedName>
</protein>
<dbReference type="Proteomes" id="UP000567179">
    <property type="component" value="Unassembled WGS sequence"/>
</dbReference>
<proteinExistence type="predicted"/>
<dbReference type="EMBL" id="JAACJJ010000030">
    <property type="protein sequence ID" value="KAF5318568.1"/>
    <property type="molecule type" value="Genomic_DNA"/>
</dbReference>
<organism evidence="3 4">
    <name type="scientific">Psilocybe cf. subviscida</name>
    <dbReference type="NCBI Taxonomy" id="2480587"/>
    <lineage>
        <taxon>Eukaryota</taxon>
        <taxon>Fungi</taxon>
        <taxon>Dikarya</taxon>
        <taxon>Basidiomycota</taxon>
        <taxon>Agaricomycotina</taxon>
        <taxon>Agaricomycetes</taxon>
        <taxon>Agaricomycetidae</taxon>
        <taxon>Agaricales</taxon>
        <taxon>Agaricineae</taxon>
        <taxon>Strophariaceae</taxon>
        <taxon>Psilocybe</taxon>
    </lineage>
</organism>
<dbReference type="CDD" id="cd12087">
    <property type="entry name" value="TM_EGFR-like"/>
    <property type="match status" value="1"/>
</dbReference>
<feature type="transmembrane region" description="Helical" evidence="2">
    <location>
        <begin position="320"/>
        <end position="344"/>
    </location>
</feature>
<sequence length="501" mass="53595">MSRTLVVDDNDPGITYSGSWFKDDSGTLDTMGNFGPPMLGTLHGTNSTASFTYKFSGTEFTVTNSNQFNNPTGLNITCLLDNEIVPVVISSVPVNNVMLCNKDGLADTQHTFVLNAVVTNQETFWFDYLSYVPSASVPLNNAPLSIGNDDEQLQSGLGAGWKIFSPGFETTQTGAQFTFPFTGVSLTWYGFYDPSLPWDTSLKTATYSIDGGSPISFNTLVDVANRTQTDKPTGVRYNQVLFQTDDLPNTNHNLQVTFQGTNSSTPLTLEFLVVNPSPREGADSATSVAPSTQTSSSGNPNATNPALPTTSASPRKVSNLGTIVGAVVGSVAIVLLLAILFVFLRRRQKNGYQRPTSVLAPDMAEPVHPSETITTQNHSYTHPSGATSSNTFNSLSVNTDASYVVPSQASDPFSDSDHASASSSHPQASPSIQSYGMPRVELTPGGRIIHSDEPALSNSGKGRIPMHIANTVIQDEDSGVRLPHSPDQHGVEILPPSYSRD</sequence>
<evidence type="ECO:0000256" key="1">
    <source>
        <dbReference type="SAM" id="MobiDB-lite"/>
    </source>
</evidence>
<keyword evidence="2" id="KW-1133">Transmembrane helix</keyword>
<feature type="region of interest" description="Disordered" evidence="1">
    <location>
        <begin position="406"/>
        <end position="501"/>
    </location>
</feature>
<dbReference type="Gene3D" id="2.60.120.260">
    <property type="entry name" value="Galactose-binding domain-like"/>
    <property type="match status" value="2"/>
</dbReference>
<keyword evidence="2" id="KW-0472">Membrane</keyword>
<dbReference type="OrthoDB" id="3052647at2759"/>
<feature type="compositionally biased region" description="Polar residues" evidence="1">
    <location>
        <begin position="284"/>
        <end position="313"/>
    </location>
</feature>
<dbReference type="AlphaFoldDB" id="A0A8H5F0B5"/>
<keyword evidence="4" id="KW-1185">Reference proteome</keyword>
<comment type="caution">
    <text evidence="3">The sequence shown here is derived from an EMBL/GenBank/DDBJ whole genome shotgun (WGS) entry which is preliminary data.</text>
</comment>
<feature type="compositionally biased region" description="Low complexity" evidence="1">
    <location>
        <begin position="409"/>
        <end position="434"/>
    </location>
</feature>
<reference evidence="3 4" key="1">
    <citation type="journal article" date="2020" name="ISME J.">
        <title>Uncovering the hidden diversity of litter-decomposition mechanisms in mushroom-forming fungi.</title>
        <authorList>
            <person name="Floudas D."/>
            <person name="Bentzer J."/>
            <person name="Ahren D."/>
            <person name="Johansson T."/>
            <person name="Persson P."/>
            <person name="Tunlid A."/>
        </authorList>
    </citation>
    <scope>NUCLEOTIDE SEQUENCE [LARGE SCALE GENOMIC DNA]</scope>
    <source>
        <strain evidence="3 4">CBS 101986</strain>
    </source>
</reference>
<feature type="region of interest" description="Disordered" evidence="1">
    <location>
        <begin position="373"/>
        <end position="393"/>
    </location>
</feature>
<accession>A0A8H5F0B5</accession>